<evidence type="ECO:0000313" key="4">
    <source>
        <dbReference type="EMBL" id="OOQ89214.1"/>
    </source>
</evidence>
<dbReference type="EMBL" id="LJBN01000113">
    <property type="protein sequence ID" value="OOQ89214.1"/>
    <property type="molecule type" value="Genomic_DNA"/>
</dbReference>
<evidence type="ECO:0000256" key="2">
    <source>
        <dbReference type="ARBA" id="ARBA00022857"/>
    </source>
</evidence>
<dbReference type="Proteomes" id="UP000190744">
    <property type="component" value="Unassembled WGS sequence"/>
</dbReference>
<evidence type="ECO:0000256" key="3">
    <source>
        <dbReference type="ARBA" id="ARBA00023002"/>
    </source>
</evidence>
<comment type="caution">
    <text evidence="4">The sequence shown here is derived from an EMBL/GenBank/DDBJ whole genome shotgun (WGS) entry which is preliminary data.</text>
</comment>
<accession>A0A1S9RUL6</accession>
<sequence>MSQQFKPDTRGFEVAEYFPERVRNKTFLLAGFVGSELAATTADALAHGGAACVIFTGRSQIEVEPVITHMNRNHPQTKILFVTADTASLSNMREAARVIKGLGVPIDGIVCYPNVMAADWEKTGDGIESHFQNNYLAYFVLVNSLLEIMLPGSRVVLMATSVRREAPAPRWEDINFANGETYHSLDGYSQSMFANILFAKSLAQICAEKSVAAFSVNPGNTKTNVQTYISPEDVASWLQRKKKDPDTSPAGEDLPILLQQAPKSLSQASATILRGLLDPMLEDQSGAFLDNCEVLSLPYLDFPMGQESATALWKQSEMFVEAAGLTQVV</sequence>
<keyword evidence="3" id="KW-0560">Oxidoreductase</keyword>
<proteinExistence type="inferred from homology"/>
<dbReference type="PANTHER" id="PTHR24320:SF152">
    <property type="entry name" value="SHORT-CHAIN DEHYDROGENASE_REDUCTASE FAMILY PROTEIN"/>
    <property type="match status" value="1"/>
</dbReference>
<protein>
    <submittedName>
        <fullName evidence="4">Putative oxidoreductase, short-chain dehydrogenase/reductase family</fullName>
    </submittedName>
</protein>
<name>A0A1S9RUL6_PENBI</name>
<keyword evidence="2" id="KW-0521">NADP</keyword>
<dbReference type="InterPro" id="IPR002347">
    <property type="entry name" value="SDR_fam"/>
</dbReference>
<reference evidence="5" key="1">
    <citation type="submission" date="2015-09" db="EMBL/GenBank/DDBJ databases">
        <authorList>
            <person name="Fill T.P."/>
            <person name="Baretta J.F."/>
            <person name="de Almeida L.G."/>
            <person name="Rocha M."/>
            <person name="de Souza D.H."/>
            <person name="Malavazi I."/>
            <person name="Cerdeira L.T."/>
            <person name="Hong H."/>
            <person name="Samborskyy M."/>
            <person name="de Vasconcelos A.T."/>
            <person name="Leadlay P."/>
            <person name="Rodrigues-Filho E."/>
        </authorList>
    </citation>
    <scope>NUCLEOTIDE SEQUENCE [LARGE SCALE GENOMIC DNA]</scope>
    <source>
        <strain evidence="5">LaBioMMi 136</strain>
    </source>
</reference>
<dbReference type="AlphaFoldDB" id="A0A1S9RUL6"/>
<comment type="similarity">
    <text evidence="1">Belongs to the short-chain dehydrogenases/reductases (SDR) family.</text>
</comment>
<dbReference type="SUPFAM" id="SSF51735">
    <property type="entry name" value="NAD(P)-binding Rossmann-fold domains"/>
    <property type="match status" value="1"/>
</dbReference>
<gene>
    <name evidence="4" type="ORF">PEBR_16873</name>
</gene>
<evidence type="ECO:0000313" key="5">
    <source>
        <dbReference type="Proteomes" id="UP000190744"/>
    </source>
</evidence>
<dbReference type="GO" id="GO:0016491">
    <property type="term" value="F:oxidoreductase activity"/>
    <property type="evidence" value="ECO:0007669"/>
    <property type="project" value="UniProtKB-KW"/>
</dbReference>
<dbReference type="InterPro" id="IPR036291">
    <property type="entry name" value="NAD(P)-bd_dom_sf"/>
</dbReference>
<evidence type="ECO:0000256" key="1">
    <source>
        <dbReference type="ARBA" id="ARBA00006484"/>
    </source>
</evidence>
<dbReference type="PANTHER" id="PTHR24320">
    <property type="entry name" value="RETINOL DEHYDROGENASE"/>
    <property type="match status" value="1"/>
</dbReference>
<dbReference type="Pfam" id="PF00106">
    <property type="entry name" value="adh_short"/>
    <property type="match status" value="1"/>
</dbReference>
<organism evidence="4 5">
    <name type="scientific">Penicillium brasilianum</name>
    <dbReference type="NCBI Taxonomy" id="104259"/>
    <lineage>
        <taxon>Eukaryota</taxon>
        <taxon>Fungi</taxon>
        <taxon>Dikarya</taxon>
        <taxon>Ascomycota</taxon>
        <taxon>Pezizomycotina</taxon>
        <taxon>Eurotiomycetes</taxon>
        <taxon>Eurotiomycetidae</taxon>
        <taxon>Eurotiales</taxon>
        <taxon>Aspergillaceae</taxon>
        <taxon>Penicillium</taxon>
    </lineage>
</organism>
<dbReference type="Gene3D" id="3.40.50.720">
    <property type="entry name" value="NAD(P)-binding Rossmann-like Domain"/>
    <property type="match status" value="1"/>
</dbReference>